<reference evidence="17" key="1">
    <citation type="submission" date="2012-12" db="EMBL/GenBank/DDBJ databases">
        <authorList>
            <person name="Hellsten U."/>
            <person name="Grimwood J."/>
            <person name="Chapman J.A."/>
            <person name="Shapiro H."/>
            <person name="Aerts A."/>
            <person name="Otillar R.P."/>
            <person name="Terry A.Y."/>
            <person name="Boore J.L."/>
            <person name="Simakov O."/>
            <person name="Marletaz F."/>
            <person name="Cho S.-J."/>
            <person name="Edsinger-Gonzales E."/>
            <person name="Havlak P."/>
            <person name="Kuo D.-H."/>
            <person name="Larsson T."/>
            <person name="Lv J."/>
            <person name="Arendt D."/>
            <person name="Savage R."/>
            <person name="Osoegawa K."/>
            <person name="de Jong P."/>
            <person name="Lindberg D.R."/>
            <person name="Seaver E.C."/>
            <person name="Weisblat D.A."/>
            <person name="Putnam N.H."/>
            <person name="Grigoriev I.V."/>
            <person name="Rokhsar D.S."/>
        </authorList>
    </citation>
    <scope>NUCLEOTIDE SEQUENCE</scope>
</reference>
<dbReference type="InParanoid" id="T1FP31"/>
<dbReference type="PROSITE" id="PS00076">
    <property type="entry name" value="PYRIDINE_REDOX_1"/>
    <property type="match status" value="1"/>
</dbReference>
<dbReference type="InterPro" id="IPR036249">
    <property type="entry name" value="Thioredoxin-like_sf"/>
</dbReference>
<dbReference type="InterPro" id="IPR006338">
    <property type="entry name" value="Thioredoxin/glutathione_Rdtase"/>
</dbReference>
<dbReference type="GO" id="GO:0005737">
    <property type="term" value="C:cytoplasm"/>
    <property type="evidence" value="ECO:0000318"/>
    <property type="project" value="GO_Central"/>
</dbReference>
<dbReference type="Gene3D" id="3.30.390.30">
    <property type="match status" value="1"/>
</dbReference>
<dbReference type="GO" id="GO:0005829">
    <property type="term" value="C:cytosol"/>
    <property type="evidence" value="ECO:0000318"/>
    <property type="project" value="GO_Central"/>
</dbReference>
<dbReference type="EMBL" id="AMQM01003029">
    <property type="status" value="NOT_ANNOTATED_CDS"/>
    <property type="molecule type" value="Genomic_DNA"/>
</dbReference>
<proteinExistence type="inferred from homology"/>
<dbReference type="Gene3D" id="3.40.30.10">
    <property type="entry name" value="Glutaredoxin"/>
    <property type="match status" value="1"/>
</dbReference>
<evidence type="ECO:0000256" key="11">
    <source>
        <dbReference type="RuleBase" id="RU003691"/>
    </source>
</evidence>
<dbReference type="CTD" id="20210578"/>
<evidence type="ECO:0000256" key="1">
    <source>
        <dbReference type="ARBA" id="ARBA00001974"/>
    </source>
</evidence>
<keyword evidence="6" id="KW-0521">NADP</keyword>
<dbReference type="Proteomes" id="UP000015101">
    <property type="component" value="Unassembled WGS sequence"/>
</dbReference>
<dbReference type="GO" id="GO:0045454">
    <property type="term" value="P:cell redox homeostasis"/>
    <property type="evidence" value="ECO:0000318"/>
    <property type="project" value="GO_Central"/>
</dbReference>
<evidence type="ECO:0000256" key="4">
    <source>
        <dbReference type="ARBA" id="ARBA00022630"/>
    </source>
</evidence>
<dbReference type="PROSITE" id="PS51354">
    <property type="entry name" value="GLUTAREDOXIN_2"/>
    <property type="match status" value="1"/>
</dbReference>
<dbReference type="SUPFAM" id="SSF52833">
    <property type="entry name" value="Thioredoxin-like"/>
    <property type="match status" value="1"/>
</dbReference>
<comment type="cofactor">
    <cofactor evidence="1">
        <name>FAD</name>
        <dbReference type="ChEBI" id="CHEBI:57692"/>
    </cofactor>
</comment>
<dbReference type="PRINTS" id="PR00411">
    <property type="entry name" value="PNDRDTASEI"/>
</dbReference>
<dbReference type="InterPro" id="IPR002109">
    <property type="entry name" value="Glutaredoxin"/>
</dbReference>
<dbReference type="Gene3D" id="3.50.50.60">
    <property type="entry name" value="FAD/NAD(P)-binding domain"/>
    <property type="match status" value="2"/>
</dbReference>
<dbReference type="GO" id="GO:0050660">
    <property type="term" value="F:flavin adenine dinucleotide binding"/>
    <property type="evidence" value="ECO:0007669"/>
    <property type="project" value="InterPro"/>
</dbReference>
<evidence type="ECO:0000313" key="17">
    <source>
        <dbReference type="Proteomes" id="UP000015101"/>
    </source>
</evidence>
<dbReference type="eggNOG" id="KOG1752">
    <property type="taxonomic scope" value="Eukaryota"/>
</dbReference>
<evidence type="ECO:0000259" key="13">
    <source>
        <dbReference type="Pfam" id="PF02852"/>
    </source>
</evidence>
<keyword evidence="7" id="KW-0712">Selenocysteine</keyword>
<keyword evidence="8 11" id="KW-0560">Oxidoreductase</keyword>
<dbReference type="GO" id="GO:0005739">
    <property type="term" value="C:mitochondrion"/>
    <property type="evidence" value="ECO:0000318"/>
    <property type="project" value="GO_Central"/>
</dbReference>
<dbReference type="FunFam" id="3.50.50.60:FF:000190">
    <property type="entry name" value="Thioredoxin reductase"/>
    <property type="match status" value="1"/>
</dbReference>
<reference evidence="16" key="3">
    <citation type="submission" date="2015-06" db="UniProtKB">
        <authorList>
            <consortium name="EnsemblMetazoa"/>
        </authorList>
    </citation>
    <scope>IDENTIFICATION</scope>
</reference>
<dbReference type="CDD" id="cd03419">
    <property type="entry name" value="GRX_GRXh_1_2_like"/>
    <property type="match status" value="1"/>
</dbReference>
<evidence type="ECO:0000313" key="16">
    <source>
        <dbReference type="EnsemblMetazoa" id="HelroP186760"/>
    </source>
</evidence>
<protein>
    <recommendedName>
        <fullName evidence="3">thioredoxin-disulfide reductase (NADPH)</fullName>
        <ecNumber evidence="3">1.8.1.9</ecNumber>
    </recommendedName>
</protein>
<dbReference type="OMA" id="HPTCGEI"/>
<evidence type="ECO:0000259" key="14">
    <source>
        <dbReference type="Pfam" id="PF07992"/>
    </source>
</evidence>
<dbReference type="EnsemblMetazoa" id="HelroT186760">
    <property type="protein sequence ID" value="HelroP186760"/>
    <property type="gene ID" value="HelroG186760"/>
</dbReference>
<dbReference type="InterPro" id="IPR036188">
    <property type="entry name" value="FAD/NAD-bd_sf"/>
</dbReference>
<keyword evidence="4 11" id="KW-0285">Flavoprotein</keyword>
<dbReference type="InterPro" id="IPR023753">
    <property type="entry name" value="FAD/NAD-binding_dom"/>
</dbReference>
<dbReference type="Pfam" id="PF07992">
    <property type="entry name" value="Pyr_redox_2"/>
    <property type="match status" value="1"/>
</dbReference>
<evidence type="ECO:0000256" key="2">
    <source>
        <dbReference type="ARBA" id="ARBA00007532"/>
    </source>
</evidence>
<dbReference type="STRING" id="6412.T1FP31"/>
<evidence type="ECO:0000256" key="9">
    <source>
        <dbReference type="ARBA" id="ARBA00023157"/>
    </source>
</evidence>
<dbReference type="PANTHER" id="PTHR42737:SF8">
    <property type="entry name" value="THIOREDOXIN-DISULFIDE REDUCTASE"/>
    <property type="match status" value="1"/>
</dbReference>
<sequence>MPPVGDTKDNKSIILEYVNSSKVVIFGKESCPYCRKAKRMFTDLNIEYNYVNLTELTKGEELFTTLKEMYGQNTVPQILISGQLVGGFDSVEKLHSEGHLLPMIAGEIGLGVEVPDGDYDYDLIVIGGGSGGISAAKEAVSCGKKVVCFDFVKPTPLGTTWGLGGTCVNVGCIPKKLMHQAALLGHSIKDATSFGWDIGNCQSATHKWEKMVANIQDYVKSLNFNFRAQFIKKGVKYENAYASFVGPHRVKYVNRRSEEKEMTARYFILATGCRPKYMDIPGCEYCITSDDLFSLPHSPGKTLVVGASYVALECAGFLKSLGLDVTIMVRSILLRGFDQQMADLIGKYMEDVCDIKFLRGFIPTKIEKVKDAEPGKPGTYRVTGLNSKDNGDEIQVDDEYNTILLAIGRVPCTADLNLNAVGVNFDKKSGYIKCNERECTSTPYIFAVGDIVDGRPELTPVAIRAGKLLARRLFAGEMTLCDYINVPTTVFTPLEYGCIGLSEETAIETYGSHDVEVFHSNFVPLEWQVPHHDFQCYAKLVCVKSLKKRVVGLHIAGPNAGEITQGWTVAMKMFATKDDFDSSIGIHPTCAEVFTTMAVTKDSGDSAEAEGC</sequence>
<dbReference type="HOGENOM" id="CLU_016755_2_4_1"/>
<evidence type="ECO:0000256" key="5">
    <source>
        <dbReference type="ARBA" id="ARBA00022827"/>
    </source>
</evidence>
<dbReference type="OrthoDB" id="5956163at2759"/>
<dbReference type="RefSeq" id="XP_009012755.1">
    <property type="nucleotide sequence ID" value="XM_009014507.1"/>
</dbReference>
<dbReference type="KEGG" id="hro:HELRODRAFT_186760"/>
<dbReference type="AlphaFoldDB" id="T1FP31"/>
<reference evidence="15 17" key="2">
    <citation type="journal article" date="2013" name="Nature">
        <title>Insights into bilaterian evolution from three spiralian genomes.</title>
        <authorList>
            <person name="Simakov O."/>
            <person name="Marletaz F."/>
            <person name="Cho S.J."/>
            <person name="Edsinger-Gonzales E."/>
            <person name="Havlak P."/>
            <person name="Hellsten U."/>
            <person name="Kuo D.H."/>
            <person name="Larsson T."/>
            <person name="Lv J."/>
            <person name="Arendt D."/>
            <person name="Savage R."/>
            <person name="Osoegawa K."/>
            <person name="de Jong P."/>
            <person name="Grimwood J."/>
            <person name="Chapman J.A."/>
            <person name="Shapiro H."/>
            <person name="Aerts A."/>
            <person name="Otillar R.P."/>
            <person name="Terry A.Y."/>
            <person name="Boore J.L."/>
            <person name="Grigoriev I.V."/>
            <person name="Lindberg D.R."/>
            <person name="Seaver E.C."/>
            <person name="Weisblat D.A."/>
            <person name="Putnam N.H."/>
            <person name="Rokhsar D.S."/>
        </authorList>
    </citation>
    <scope>NUCLEOTIDE SEQUENCE</scope>
</reference>
<feature type="domain" description="Glutaredoxin" evidence="12">
    <location>
        <begin position="23"/>
        <end position="85"/>
    </location>
</feature>
<dbReference type="InterPro" id="IPR012999">
    <property type="entry name" value="Pyr_OxRdtase_I_AS"/>
</dbReference>
<comment type="similarity">
    <text evidence="2 11">Belongs to the class-I pyridine nucleotide-disulfide oxidoreductase family.</text>
</comment>
<dbReference type="FunFam" id="3.30.390.30:FF:000004">
    <property type="entry name" value="Thioredoxin reductase 1, cytoplasmic"/>
    <property type="match status" value="1"/>
</dbReference>
<dbReference type="InterPro" id="IPR046952">
    <property type="entry name" value="GSHR/TRXR-like"/>
</dbReference>
<evidence type="ECO:0000256" key="8">
    <source>
        <dbReference type="ARBA" id="ARBA00023002"/>
    </source>
</evidence>
<dbReference type="Pfam" id="PF02852">
    <property type="entry name" value="Pyr_redox_dim"/>
    <property type="match status" value="1"/>
</dbReference>
<dbReference type="EMBL" id="KB096023">
    <property type="protein sequence ID" value="ESO08733.1"/>
    <property type="molecule type" value="Genomic_DNA"/>
</dbReference>
<dbReference type="PRINTS" id="PR00368">
    <property type="entry name" value="FADPNR"/>
</dbReference>
<dbReference type="PANTHER" id="PTHR42737">
    <property type="entry name" value="GLUTATHIONE REDUCTASE"/>
    <property type="match status" value="1"/>
</dbReference>
<feature type="domain" description="Pyridine nucleotide-disulphide oxidoreductase dimerisation" evidence="13">
    <location>
        <begin position="486"/>
        <end position="598"/>
    </location>
</feature>
<dbReference type="Pfam" id="PF00462">
    <property type="entry name" value="Glutaredoxin"/>
    <property type="match status" value="1"/>
</dbReference>
<keyword evidence="9" id="KW-1015">Disulfide bond</keyword>
<dbReference type="SUPFAM" id="SSF55424">
    <property type="entry name" value="FAD/NAD-linked reductases, dimerisation (C-terminal) domain"/>
    <property type="match status" value="1"/>
</dbReference>
<gene>
    <name evidence="16" type="primary">20210578</name>
    <name evidence="15" type="ORF">HELRODRAFT_186760</name>
</gene>
<dbReference type="eggNOG" id="KOG4716">
    <property type="taxonomic scope" value="Eukaryota"/>
</dbReference>
<dbReference type="InterPro" id="IPR004099">
    <property type="entry name" value="Pyr_nucl-diS_OxRdtase_dimer"/>
</dbReference>
<evidence type="ECO:0000313" key="15">
    <source>
        <dbReference type="EMBL" id="ESO08733.1"/>
    </source>
</evidence>
<evidence type="ECO:0000256" key="10">
    <source>
        <dbReference type="ARBA" id="ARBA00023284"/>
    </source>
</evidence>
<evidence type="ECO:0000256" key="6">
    <source>
        <dbReference type="ARBA" id="ARBA00022857"/>
    </source>
</evidence>
<dbReference type="GeneID" id="20210578"/>
<organism evidence="16 17">
    <name type="scientific">Helobdella robusta</name>
    <name type="common">Californian leech</name>
    <dbReference type="NCBI Taxonomy" id="6412"/>
    <lineage>
        <taxon>Eukaryota</taxon>
        <taxon>Metazoa</taxon>
        <taxon>Spiralia</taxon>
        <taxon>Lophotrochozoa</taxon>
        <taxon>Annelida</taxon>
        <taxon>Clitellata</taxon>
        <taxon>Hirudinea</taxon>
        <taxon>Rhynchobdellida</taxon>
        <taxon>Glossiphoniidae</taxon>
        <taxon>Helobdella</taxon>
    </lineage>
</organism>
<accession>T1FP31</accession>
<evidence type="ECO:0000259" key="12">
    <source>
        <dbReference type="Pfam" id="PF00462"/>
    </source>
</evidence>
<dbReference type="InterPro" id="IPR016156">
    <property type="entry name" value="FAD/NAD-linked_Rdtase_dimer_sf"/>
</dbReference>
<dbReference type="SUPFAM" id="SSF51905">
    <property type="entry name" value="FAD/NAD(P)-binding domain"/>
    <property type="match status" value="1"/>
</dbReference>
<keyword evidence="17" id="KW-1185">Reference proteome</keyword>
<keyword evidence="10 11" id="KW-0676">Redox-active center</keyword>
<evidence type="ECO:0000256" key="7">
    <source>
        <dbReference type="ARBA" id="ARBA00022933"/>
    </source>
</evidence>
<evidence type="ECO:0000256" key="3">
    <source>
        <dbReference type="ARBA" id="ARBA00012610"/>
    </source>
</evidence>
<name>T1FP31_HELRO</name>
<keyword evidence="5 11" id="KW-0274">FAD</keyword>
<feature type="domain" description="FAD/NAD(P)-binding" evidence="14">
    <location>
        <begin position="121"/>
        <end position="466"/>
    </location>
</feature>
<dbReference type="NCBIfam" id="TIGR01438">
    <property type="entry name" value="TGR"/>
    <property type="match status" value="1"/>
</dbReference>
<dbReference type="GO" id="GO:0004791">
    <property type="term" value="F:thioredoxin-disulfide reductase (NADPH) activity"/>
    <property type="evidence" value="ECO:0000318"/>
    <property type="project" value="GO_Central"/>
</dbReference>
<dbReference type="EC" id="1.8.1.9" evidence="3"/>